<dbReference type="RefSeq" id="WP_125381633.1">
    <property type="nucleotide sequence ID" value="NZ_RJPM01000001.1"/>
</dbReference>
<name>A0A428GJR0_STRCR</name>
<protein>
    <recommendedName>
        <fullName evidence="4">DUF4352 domain-containing protein</fullName>
    </recommendedName>
</protein>
<organism evidence="2 3">
    <name type="scientific">Streptococcus cristatus</name>
    <dbReference type="NCBI Taxonomy" id="45634"/>
    <lineage>
        <taxon>Bacteria</taxon>
        <taxon>Bacillati</taxon>
        <taxon>Bacillota</taxon>
        <taxon>Bacilli</taxon>
        <taxon>Lactobacillales</taxon>
        <taxon>Streptococcaceae</taxon>
        <taxon>Streptococcus</taxon>
    </lineage>
</organism>
<feature type="chain" id="PRO_5038414930" description="DUF4352 domain-containing protein" evidence="1">
    <location>
        <begin position="19"/>
        <end position="171"/>
    </location>
</feature>
<evidence type="ECO:0000313" key="2">
    <source>
        <dbReference type="EMBL" id="RSJ77727.1"/>
    </source>
</evidence>
<evidence type="ECO:0008006" key="4">
    <source>
        <dbReference type="Google" id="ProtNLM"/>
    </source>
</evidence>
<dbReference type="Proteomes" id="UP000272213">
    <property type="component" value="Unassembled WGS sequence"/>
</dbReference>
<proteinExistence type="predicted"/>
<keyword evidence="1" id="KW-0732">Signal</keyword>
<reference evidence="2 3" key="1">
    <citation type="submission" date="2018-11" db="EMBL/GenBank/DDBJ databases">
        <title>Species Designations Belie Phenotypic and Genotypic Heterogeneity in Oral Streptococci.</title>
        <authorList>
            <person name="Velsko I."/>
        </authorList>
    </citation>
    <scope>NUCLEOTIDE SEQUENCE [LARGE SCALE GENOMIC DNA]</scope>
    <source>
        <strain evidence="2 3">BCA6</strain>
    </source>
</reference>
<evidence type="ECO:0000313" key="3">
    <source>
        <dbReference type="Proteomes" id="UP000272213"/>
    </source>
</evidence>
<sequence length="171" mass="18915">MKKFLFFSGIVLASFLLASCKDSYSEKSETTIEIRNSSHDKKQSTPSKIGDSYIFTENDITARSHGGVGLKATINSAEIKEIKNVNQEVVKAVVFQWTAENTTDHYIDLVGFTIIDGAGNPARSTFSEGISTFPVDGIGPGMKVNITEVYQVENDSKPYTIMYEDHSWTVE</sequence>
<dbReference type="AlphaFoldDB" id="A0A428GJR0"/>
<comment type="caution">
    <text evidence="2">The sequence shown here is derived from an EMBL/GenBank/DDBJ whole genome shotgun (WGS) entry which is preliminary data.</text>
</comment>
<feature type="signal peptide" evidence="1">
    <location>
        <begin position="1"/>
        <end position="18"/>
    </location>
</feature>
<evidence type="ECO:0000256" key="1">
    <source>
        <dbReference type="SAM" id="SignalP"/>
    </source>
</evidence>
<dbReference type="EMBL" id="RJPM01000001">
    <property type="protein sequence ID" value="RSJ77727.1"/>
    <property type="molecule type" value="Genomic_DNA"/>
</dbReference>
<accession>A0A428GJR0</accession>
<dbReference type="PROSITE" id="PS51257">
    <property type="entry name" value="PROKAR_LIPOPROTEIN"/>
    <property type="match status" value="1"/>
</dbReference>
<gene>
    <name evidence="2" type="ORF">D8798_00955</name>
</gene>